<feature type="compositionally biased region" description="Low complexity" evidence="1">
    <location>
        <begin position="22"/>
        <end position="39"/>
    </location>
</feature>
<keyword evidence="3" id="KW-1185">Reference proteome</keyword>
<feature type="compositionally biased region" description="Basic residues" evidence="1">
    <location>
        <begin position="88"/>
        <end position="98"/>
    </location>
</feature>
<accession>A0A5E8B477</accession>
<dbReference type="GeneID" id="43579968"/>
<feature type="compositionally biased region" description="Basic and acidic residues" evidence="1">
    <location>
        <begin position="104"/>
        <end position="128"/>
    </location>
</feature>
<dbReference type="AlphaFoldDB" id="A0A5E8B477"/>
<evidence type="ECO:0000313" key="2">
    <source>
        <dbReference type="EMBL" id="VVT46300.1"/>
    </source>
</evidence>
<feature type="compositionally biased region" description="Acidic residues" evidence="1">
    <location>
        <begin position="65"/>
        <end position="83"/>
    </location>
</feature>
<feature type="compositionally biased region" description="Polar residues" evidence="1">
    <location>
        <begin position="1"/>
        <end position="14"/>
    </location>
</feature>
<name>A0A5E8B477_9ASCO</name>
<sequence length="454" mass="50081">MARSVKSSRLSLVQYTAPKRGASSAATSSKAKSIAASTKGYQPVRNKSRVYDQPSSFEESLSEKSEEEEDSDDEDIDDEEYEEETPKKKNNTTKRKRVTINENLPRRYAPDKENNDMGNEKAQKEGSVIKKRVKQHQTRAVKKQQTPIVKSKFSSVGRESHSSDKESNEEDSDPQSANKGNDDTDDNSQEFEDFDADDLWQDPQNTDSAAAAILAALAEDFASPESVYRLATRICAGIGYAPSSVAAKDLRVACGAIHDLGAQHVDATCESFAEQPAAVSDAVSLLVPVDYSTVVSKHELELQQQEQQQQHHAPETLGIMALRKTCSELAKRLTGHTQVLREALETRKLAADTARETTETRKTQMLGQMLGYLRQLAARHAVHMRALRVLHERVGDAAGLVGGPEARWDEASMLEDAGVRKEITAAEIALMEELGVGEDYGMIVIDEEKTDVEE</sequence>
<dbReference type="RefSeq" id="XP_031851759.1">
    <property type="nucleotide sequence ID" value="XM_031995868.1"/>
</dbReference>
<reference evidence="2 3" key="1">
    <citation type="submission" date="2019-09" db="EMBL/GenBank/DDBJ databases">
        <authorList>
            <person name="Brejova B."/>
        </authorList>
    </citation>
    <scope>NUCLEOTIDE SEQUENCE [LARGE SCALE GENOMIC DNA]</scope>
</reference>
<organism evidence="2 3">
    <name type="scientific">Magnusiomyces paraingens</name>
    <dbReference type="NCBI Taxonomy" id="2606893"/>
    <lineage>
        <taxon>Eukaryota</taxon>
        <taxon>Fungi</taxon>
        <taxon>Dikarya</taxon>
        <taxon>Ascomycota</taxon>
        <taxon>Saccharomycotina</taxon>
        <taxon>Dipodascomycetes</taxon>
        <taxon>Dipodascales</taxon>
        <taxon>Dipodascaceae</taxon>
        <taxon>Magnusiomyces</taxon>
    </lineage>
</organism>
<gene>
    <name evidence="2" type="ORF">SAPINGB_P001145</name>
</gene>
<proteinExistence type="predicted"/>
<evidence type="ECO:0000256" key="1">
    <source>
        <dbReference type="SAM" id="MobiDB-lite"/>
    </source>
</evidence>
<evidence type="ECO:0000313" key="3">
    <source>
        <dbReference type="Proteomes" id="UP000398389"/>
    </source>
</evidence>
<feature type="compositionally biased region" description="Basic residues" evidence="1">
    <location>
        <begin position="129"/>
        <end position="142"/>
    </location>
</feature>
<feature type="region of interest" description="Disordered" evidence="1">
    <location>
        <begin position="1"/>
        <end position="190"/>
    </location>
</feature>
<dbReference type="EMBL" id="CABVLU010000001">
    <property type="protein sequence ID" value="VVT46300.1"/>
    <property type="molecule type" value="Genomic_DNA"/>
</dbReference>
<protein>
    <submittedName>
        <fullName evidence="2">Uncharacterized protein</fullName>
    </submittedName>
</protein>
<feature type="compositionally biased region" description="Polar residues" evidence="1">
    <location>
        <begin position="143"/>
        <end position="154"/>
    </location>
</feature>
<dbReference type="Proteomes" id="UP000398389">
    <property type="component" value="Unassembled WGS sequence"/>
</dbReference>